<feature type="domain" description="Calcineurin-like phosphoesterase" evidence="1">
    <location>
        <begin position="203"/>
        <end position="328"/>
    </location>
</feature>
<reference evidence="2 3" key="1">
    <citation type="submission" date="2014-07" db="EMBL/GenBank/DDBJ databases">
        <title>Methanogenic archaea and the global carbon cycle.</title>
        <authorList>
            <person name="Henriksen J.R."/>
            <person name="Luke J."/>
            <person name="Reinhart S."/>
            <person name="Benedict M.N."/>
            <person name="Youngblut N.D."/>
            <person name="Metcalf M.E."/>
            <person name="Whitaker R.J."/>
            <person name="Metcalf W.W."/>
        </authorList>
    </citation>
    <scope>NUCLEOTIDE SEQUENCE [LARGE SCALE GENOMIC DNA]</scope>
    <source>
        <strain evidence="2 3">C16</strain>
    </source>
</reference>
<evidence type="ECO:0000259" key="1">
    <source>
        <dbReference type="Pfam" id="PF12850"/>
    </source>
</evidence>
<evidence type="ECO:0000313" key="2">
    <source>
        <dbReference type="EMBL" id="AKB72238.1"/>
    </source>
</evidence>
<dbReference type="CDD" id="cd07390">
    <property type="entry name" value="MPP_AQ1575"/>
    <property type="match status" value="1"/>
</dbReference>
<dbReference type="KEGG" id="mmac:MSMAC_2348"/>
<dbReference type="Pfam" id="PF12850">
    <property type="entry name" value="Metallophos_2"/>
    <property type="match status" value="1"/>
</dbReference>
<dbReference type="Proteomes" id="UP000033071">
    <property type="component" value="Chromosome"/>
</dbReference>
<dbReference type="Pfam" id="PF13563">
    <property type="entry name" value="2_5_RNA_ligase2"/>
    <property type="match status" value="1"/>
</dbReference>
<dbReference type="HOGENOM" id="CLU_049846_0_0_2"/>
<dbReference type="InterPro" id="IPR029052">
    <property type="entry name" value="Metallo-depent_PP-like"/>
</dbReference>
<gene>
    <name evidence="2" type="ORF">MSMAC_2348</name>
</gene>
<dbReference type="InterPro" id="IPR009097">
    <property type="entry name" value="Cyclic_Pdiesterase"/>
</dbReference>
<dbReference type="InterPro" id="IPR024654">
    <property type="entry name" value="Calcineurin-like_PHP_lpxH"/>
</dbReference>
<accession>A0A0E3S140</accession>
<dbReference type="EMBL" id="CP009514">
    <property type="protein sequence ID" value="AKB72238.1"/>
    <property type="molecule type" value="Genomic_DNA"/>
</dbReference>
<dbReference type="SUPFAM" id="SSF56300">
    <property type="entry name" value="Metallo-dependent phosphatases"/>
    <property type="match status" value="1"/>
</dbReference>
<protein>
    <recommendedName>
        <fullName evidence="1">Calcineurin-like phosphoesterase domain-containing protein</fullName>
    </recommendedName>
</protein>
<proteinExistence type="predicted"/>
<dbReference type="AlphaFoldDB" id="A0A0E3S140"/>
<dbReference type="Gene3D" id="3.90.1140.10">
    <property type="entry name" value="Cyclic phosphodiesterase"/>
    <property type="match status" value="1"/>
</dbReference>
<organism evidence="2 3">
    <name type="scientific">Methanosarcina mazei C16</name>
    <dbReference type="NCBI Taxonomy" id="1434113"/>
    <lineage>
        <taxon>Archaea</taxon>
        <taxon>Methanobacteriati</taxon>
        <taxon>Methanobacteriota</taxon>
        <taxon>Stenosarchaea group</taxon>
        <taxon>Methanomicrobia</taxon>
        <taxon>Methanosarcinales</taxon>
        <taxon>Methanosarcinaceae</taxon>
        <taxon>Methanosarcina</taxon>
    </lineage>
</organism>
<sequence>MVDSYLIEIRLFGKAKSETRELIYQTSRDYNIRISRPVPHITLVGGFGTNDEARLIRDFESVSREYEFVRYVIEGIDTFPNAGVVYLDVQPSPELVAYRKELRDRLQGYCSLCQYDKKEPFEFHSTVAMHLNRDKAEEIKRSINHDKRYGHRMLRATLLKNGKILSEYDFCLERMLNRENVLSKQVLSETFEKCASEQKSQQVFITSDLHLGHANIIKYCNRPFKDVYDMNRALVYNWNSTVRKDDIVYFLGDLSYDRNSYTDSWLRKLNGKITFIKGNHDESNSIELLDHMIIEFDGFKFYLTHDPTNVPSSWDGWVIHGHVHNNSHDYDIQRKYPYINYDKKTVNVSVELTKYRPMKLSTIVKQMKEEKQISKKVKPEKRTENILIRIAKLVASKLKLL</sequence>
<name>A0A0E3S140_METMZ</name>
<dbReference type="Gene3D" id="3.60.21.10">
    <property type="match status" value="1"/>
</dbReference>
<evidence type="ECO:0000313" key="3">
    <source>
        <dbReference type="Proteomes" id="UP000033071"/>
    </source>
</evidence>
<dbReference type="PATRIC" id="fig|1434113.4.peg.2930"/>
<dbReference type="SUPFAM" id="SSF55144">
    <property type="entry name" value="LigT-like"/>
    <property type="match status" value="1"/>
</dbReference>